<name>D8LTQ7_ECTSI</name>
<keyword evidence="3" id="KW-1185">Reference proteome</keyword>
<sequence length="511" mass="52280">MEQPPNITPASPAPFSTAAPAQVLDGQQDNSQIDVQKDPNEQTRKSPSQPKKVTSCKYIKEEKIAILSVLLEVGMELWEMEKSINKPWRMLFWEQRVALPVREKLKSNARYAEMGHDVDLRFSGSFGVENLRKWVRSQRTQELERVEGERQRMPGSPPGRPLSEVQQLRARVFEEITAASLEKDGEGVGEVPRAVGSGDTQAVAAAAAAAAARSGTSSAGGGATQAGRDPSPEPFGALFAPPGQNGGSSATVQAAAAAAAAAASAAKAPAAISAPGLSTSVVVAGGAGAADGAPSTSAGGANGIDLGGGSAFSAAGGTTAAAAGVSRPRTASETTPEDFRLGSGGAVRGYSTAVAAAAAAAASATTTAPPTKRKKVDHTDLVNRVMAQISTLNLPLAATALLVQSLQAKIGSPNFTRGGGSAAAIAAAGVEALGGNGNLAQGERGARGGASSLEERQLLLEERLQASREAESAQALAERRLKLMEEMRAAGNDQVVTDEVLQNQRRVVLGL</sequence>
<feature type="compositionally biased region" description="Polar residues" evidence="1">
    <location>
        <begin position="25"/>
        <end position="34"/>
    </location>
</feature>
<dbReference type="Proteomes" id="UP000002630">
    <property type="component" value="Linkage Group LG07"/>
</dbReference>
<dbReference type="InParanoid" id="D8LTQ7"/>
<feature type="region of interest" description="Disordered" evidence="1">
    <location>
        <begin position="1"/>
        <end position="54"/>
    </location>
</feature>
<dbReference type="EMBL" id="FN649137">
    <property type="protein sequence ID" value="CBN73954.1"/>
    <property type="molecule type" value="Genomic_DNA"/>
</dbReference>
<gene>
    <name evidence="2" type="ORF">Esi_0009_0099</name>
</gene>
<evidence type="ECO:0000313" key="3">
    <source>
        <dbReference type="Proteomes" id="UP000002630"/>
    </source>
</evidence>
<protein>
    <submittedName>
        <fullName evidence="2">Uncharacterized protein</fullName>
    </submittedName>
</protein>
<dbReference type="PANTHER" id="PTHR48125:SF10">
    <property type="entry name" value="OS12G0136300 PROTEIN"/>
    <property type="match status" value="1"/>
</dbReference>
<organism evidence="2 3">
    <name type="scientific">Ectocarpus siliculosus</name>
    <name type="common">Brown alga</name>
    <name type="synonym">Conferva siliculosa</name>
    <dbReference type="NCBI Taxonomy" id="2880"/>
    <lineage>
        <taxon>Eukaryota</taxon>
        <taxon>Sar</taxon>
        <taxon>Stramenopiles</taxon>
        <taxon>Ochrophyta</taxon>
        <taxon>PX clade</taxon>
        <taxon>Phaeophyceae</taxon>
        <taxon>Ectocarpales</taxon>
        <taxon>Ectocarpaceae</taxon>
        <taxon>Ectocarpus</taxon>
    </lineage>
</organism>
<feature type="compositionally biased region" description="Low complexity" evidence="1">
    <location>
        <begin position="8"/>
        <end position="21"/>
    </location>
</feature>
<reference evidence="2 3" key="1">
    <citation type="journal article" date="2010" name="Nature">
        <title>The Ectocarpus genome and the independent evolution of multicellularity in brown algae.</title>
        <authorList>
            <person name="Cock J.M."/>
            <person name="Sterck L."/>
            <person name="Rouze P."/>
            <person name="Scornet D."/>
            <person name="Allen A.E."/>
            <person name="Amoutzias G."/>
            <person name="Anthouard V."/>
            <person name="Artiguenave F."/>
            <person name="Aury J.M."/>
            <person name="Badger J.H."/>
            <person name="Beszteri B."/>
            <person name="Billiau K."/>
            <person name="Bonnet E."/>
            <person name="Bothwell J.H."/>
            <person name="Bowler C."/>
            <person name="Boyen C."/>
            <person name="Brownlee C."/>
            <person name="Carrano C.J."/>
            <person name="Charrier B."/>
            <person name="Cho G.Y."/>
            <person name="Coelho S.M."/>
            <person name="Collen J."/>
            <person name="Corre E."/>
            <person name="Da Silva C."/>
            <person name="Delage L."/>
            <person name="Delaroque N."/>
            <person name="Dittami S.M."/>
            <person name="Doulbeau S."/>
            <person name="Elias M."/>
            <person name="Farnham G."/>
            <person name="Gachon C.M."/>
            <person name="Gschloessl B."/>
            <person name="Heesch S."/>
            <person name="Jabbari K."/>
            <person name="Jubin C."/>
            <person name="Kawai H."/>
            <person name="Kimura K."/>
            <person name="Kloareg B."/>
            <person name="Kupper F.C."/>
            <person name="Lang D."/>
            <person name="Le Bail A."/>
            <person name="Leblanc C."/>
            <person name="Lerouge P."/>
            <person name="Lohr M."/>
            <person name="Lopez P.J."/>
            <person name="Martens C."/>
            <person name="Maumus F."/>
            <person name="Michel G."/>
            <person name="Miranda-Saavedra D."/>
            <person name="Morales J."/>
            <person name="Moreau H."/>
            <person name="Motomura T."/>
            <person name="Nagasato C."/>
            <person name="Napoli C.A."/>
            <person name="Nelson D.R."/>
            <person name="Nyvall-Collen P."/>
            <person name="Peters A.F."/>
            <person name="Pommier C."/>
            <person name="Potin P."/>
            <person name="Poulain J."/>
            <person name="Quesneville H."/>
            <person name="Read B."/>
            <person name="Rensing S.A."/>
            <person name="Ritter A."/>
            <person name="Rousvoal S."/>
            <person name="Samanta M."/>
            <person name="Samson G."/>
            <person name="Schroeder D.C."/>
            <person name="Segurens B."/>
            <person name="Strittmatter M."/>
            <person name="Tonon T."/>
            <person name="Tregear J.W."/>
            <person name="Valentin K."/>
            <person name="von Dassow P."/>
            <person name="Yamagishi T."/>
            <person name="Van de Peer Y."/>
            <person name="Wincker P."/>
        </authorList>
    </citation>
    <scope>NUCLEOTIDE SEQUENCE [LARGE SCALE GENOMIC DNA]</scope>
    <source>
        <strain evidence="3">Ec32 / CCAP1310/4</strain>
    </source>
</reference>
<dbReference type="EMBL" id="FN649732">
    <property type="protein sequence ID" value="CBN73954.1"/>
    <property type="molecule type" value="Genomic_DNA"/>
</dbReference>
<feature type="region of interest" description="Disordered" evidence="1">
    <location>
        <begin position="214"/>
        <end position="249"/>
    </location>
</feature>
<dbReference type="PANTHER" id="PTHR48125">
    <property type="entry name" value="LP07818P1"/>
    <property type="match status" value="1"/>
</dbReference>
<accession>D8LTQ7</accession>
<dbReference type="OrthoDB" id="10446476at2759"/>
<feature type="region of interest" description="Disordered" evidence="1">
    <location>
        <begin position="321"/>
        <end position="343"/>
    </location>
</feature>
<feature type="compositionally biased region" description="Basic and acidic residues" evidence="1">
    <location>
        <begin position="35"/>
        <end position="44"/>
    </location>
</feature>
<evidence type="ECO:0000256" key="1">
    <source>
        <dbReference type="SAM" id="MobiDB-lite"/>
    </source>
</evidence>
<dbReference type="AlphaFoldDB" id="D8LTQ7"/>
<feature type="region of interest" description="Disordered" evidence="1">
    <location>
        <begin position="145"/>
        <end position="164"/>
    </location>
</feature>
<evidence type="ECO:0000313" key="2">
    <source>
        <dbReference type="EMBL" id="CBN73954.1"/>
    </source>
</evidence>
<proteinExistence type="predicted"/>